<keyword evidence="2" id="KW-1185">Reference proteome</keyword>
<dbReference type="EMBL" id="CP101508">
    <property type="protein sequence ID" value="UTV27511.1"/>
    <property type="molecule type" value="Genomic_DNA"/>
</dbReference>
<evidence type="ECO:0000313" key="1">
    <source>
        <dbReference type="EMBL" id="UTV27511.1"/>
    </source>
</evidence>
<protein>
    <submittedName>
        <fullName evidence="1">Uncharacterized protein</fullName>
    </submittedName>
</protein>
<accession>A0ABY5GE87</accession>
<reference evidence="1" key="1">
    <citation type="submission" date="2022-07" db="EMBL/GenBank/DDBJ databases">
        <title>Genome sequencing of Photobacterium atrarenae GJH2-4.</title>
        <authorList>
            <person name="Park S.-J."/>
        </authorList>
    </citation>
    <scope>NUCLEOTIDE SEQUENCE</scope>
    <source>
        <strain evidence="1">GJH2-4</strain>
    </source>
</reference>
<organism evidence="1 2">
    <name type="scientific">Photobacterium atrarenae</name>
    <dbReference type="NCBI Taxonomy" id="865757"/>
    <lineage>
        <taxon>Bacteria</taxon>
        <taxon>Pseudomonadati</taxon>
        <taxon>Pseudomonadota</taxon>
        <taxon>Gammaproteobacteria</taxon>
        <taxon>Vibrionales</taxon>
        <taxon>Vibrionaceae</taxon>
        <taxon>Photobacterium</taxon>
    </lineage>
</organism>
<gene>
    <name evidence="1" type="ORF">NNL38_14540</name>
</gene>
<dbReference type="Proteomes" id="UP001057998">
    <property type="component" value="Chromosome 1"/>
</dbReference>
<proteinExistence type="predicted"/>
<dbReference type="RefSeq" id="WP_255388730.1">
    <property type="nucleotide sequence ID" value="NZ_CP101508.1"/>
</dbReference>
<sequence length="80" mass="9270">MKKTAKEHFKAMYRAVRKNRHPALIAGACIEASEDFGQMFAIDIAIAARRARTENIQQNLQGRLAYFKRHGERWGEHLPF</sequence>
<name>A0ABY5GE87_9GAMM</name>
<evidence type="ECO:0000313" key="2">
    <source>
        <dbReference type="Proteomes" id="UP001057998"/>
    </source>
</evidence>